<protein>
    <recommendedName>
        <fullName evidence="4">Lipoprotein</fullName>
    </recommendedName>
</protein>
<feature type="chain" id="PRO_5032297532" description="Lipoprotein" evidence="1">
    <location>
        <begin position="27"/>
        <end position="365"/>
    </location>
</feature>
<gene>
    <name evidence="2" type="ORF">HPT30_02480</name>
</gene>
<feature type="signal peptide" evidence="1">
    <location>
        <begin position="1"/>
        <end position="26"/>
    </location>
</feature>
<keyword evidence="3" id="KW-1185">Reference proteome</keyword>
<name>A0A850EM81_9BACL</name>
<evidence type="ECO:0000256" key="1">
    <source>
        <dbReference type="SAM" id="SignalP"/>
    </source>
</evidence>
<dbReference type="RefSeq" id="WP_175369928.1">
    <property type="nucleotide sequence ID" value="NZ_JABWCS010000181.1"/>
</dbReference>
<keyword evidence="1" id="KW-0732">Signal</keyword>
<sequence>MFKKWGLSAAALLVATAVILPGCASKQEPPKEALKNAAAKAVTLSSYELNTKFVVNNLSIDAPTDDPSSAMATQVISMLKNAEISVDSVYQADPMQTEATLVLNLKGDMAMSFTIPIVATKEKVYIKVPSIPFFPIPENIVGKFVELDLKELAEKSGQEINTAALDTEKARKLQSEVLDAVLAQYDEAKYFKDIKPKDAGLPEGVDAKQVIQFGLNNDNIKEAITIFINNALPKLFDVISKEEYKDLLQVDPADLAKAKEEILAGKNKEEIDKDLADLEKYLTINQFQFNTAINKDDFPVYQNLLMDFKVNIPEDSTNIGLSVTGSNQYSKINDKADFKIGIPQGDAVVTLDELQKQFGGSSDTF</sequence>
<dbReference type="AlphaFoldDB" id="A0A850EM81"/>
<evidence type="ECO:0008006" key="4">
    <source>
        <dbReference type="Google" id="ProtNLM"/>
    </source>
</evidence>
<dbReference type="EMBL" id="JABWCS010000181">
    <property type="protein sequence ID" value="NUU59231.1"/>
    <property type="molecule type" value="Genomic_DNA"/>
</dbReference>
<organism evidence="2 3">
    <name type="scientific">Paenibacillus agri</name>
    <dbReference type="NCBI Taxonomy" id="2744309"/>
    <lineage>
        <taxon>Bacteria</taxon>
        <taxon>Bacillati</taxon>
        <taxon>Bacillota</taxon>
        <taxon>Bacilli</taxon>
        <taxon>Bacillales</taxon>
        <taxon>Paenibacillaceae</taxon>
        <taxon>Paenibacillus</taxon>
    </lineage>
</organism>
<proteinExistence type="predicted"/>
<dbReference type="Proteomes" id="UP000564806">
    <property type="component" value="Unassembled WGS sequence"/>
</dbReference>
<evidence type="ECO:0000313" key="2">
    <source>
        <dbReference type="EMBL" id="NUU59231.1"/>
    </source>
</evidence>
<evidence type="ECO:0000313" key="3">
    <source>
        <dbReference type="Proteomes" id="UP000564806"/>
    </source>
</evidence>
<reference evidence="2" key="1">
    <citation type="submission" date="2020-06" db="EMBL/GenBank/DDBJ databases">
        <title>Paenibacillus sp. nov., isolated from soil.</title>
        <authorList>
            <person name="Seo Y.L."/>
        </authorList>
    </citation>
    <scope>NUCLEOTIDE SEQUENCE [LARGE SCALE GENOMIC DNA]</scope>
    <source>
        <strain evidence="2">JW14</strain>
    </source>
</reference>
<accession>A0A850EM81</accession>
<comment type="caution">
    <text evidence="2">The sequence shown here is derived from an EMBL/GenBank/DDBJ whole genome shotgun (WGS) entry which is preliminary data.</text>
</comment>